<dbReference type="InterPro" id="IPR001034">
    <property type="entry name" value="DeoR_HTH"/>
</dbReference>
<dbReference type="InterPro" id="IPR014036">
    <property type="entry name" value="DeoR-like_C"/>
</dbReference>
<accession>A0ABT0VGK9</accession>
<reference evidence="5" key="1">
    <citation type="submission" date="2021-04" db="EMBL/GenBank/DDBJ databases">
        <title>Taxonomic assessment of Weissella genus.</title>
        <authorList>
            <person name="Fanelli F."/>
            <person name="Chieffi D."/>
            <person name="Dell'Aquila A."/>
            <person name="Gyu-Sung C."/>
            <person name="Franz C.M.A.P."/>
            <person name="Fusco V."/>
        </authorList>
    </citation>
    <scope>NUCLEOTIDE SEQUENCE</scope>
    <source>
        <strain evidence="5">LMG 25373</strain>
    </source>
</reference>
<dbReference type="InterPro" id="IPR036390">
    <property type="entry name" value="WH_DNA-bd_sf"/>
</dbReference>
<dbReference type="SMART" id="SM00420">
    <property type="entry name" value="HTH_DEOR"/>
    <property type="match status" value="1"/>
</dbReference>
<dbReference type="PANTHER" id="PTHR30363:SF44">
    <property type="entry name" value="AGA OPERON TRANSCRIPTIONAL REPRESSOR-RELATED"/>
    <property type="match status" value="1"/>
</dbReference>
<name>A0ABT0VGK9_9LACO</name>
<evidence type="ECO:0000256" key="1">
    <source>
        <dbReference type="ARBA" id="ARBA00023015"/>
    </source>
</evidence>
<dbReference type="InterPro" id="IPR050313">
    <property type="entry name" value="Carb_Metab_HTH_regulators"/>
</dbReference>
<organism evidence="5 6">
    <name type="scientific">Periweissella beninensis</name>
    <dbReference type="NCBI Taxonomy" id="504936"/>
    <lineage>
        <taxon>Bacteria</taxon>
        <taxon>Bacillati</taxon>
        <taxon>Bacillota</taxon>
        <taxon>Bacilli</taxon>
        <taxon>Lactobacillales</taxon>
        <taxon>Lactobacillaceae</taxon>
        <taxon>Periweissella</taxon>
    </lineage>
</organism>
<dbReference type="InterPro" id="IPR036388">
    <property type="entry name" value="WH-like_DNA-bd_sf"/>
</dbReference>
<evidence type="ECO:0000256" key="2">
    <source>
        <dbReference type="ARBA" id="ARBA00023125"/>
    </source>
</evidence>
<protein>
    <submittedName>
        <fullName evidence="5">DeoR/GlpR transcriptional regulator</fullName>
    </submittedName>
</protein>
<proteinExistence type="predicted"/>
<dbReference type="Proteomes" id="UP001057481">
    <property type="component" value="Unassembled WGS sequence"/>
</dbReference>
<dbReference type="SMART" id="SM01134">
    <property type="entry name" value="DeoRC"/>
    <property type="match status" value="1"/>
</dbReference>
<dbReference type="PANTHER" id="PTHR30363">
    <property type="entry name" value="HTH-TYPE TRANSCRIPTIONAL REGULATOR SRLR-RELATED"/>
    <property type="match status" value="1"/>
</dbReference>
<keyword evidence="1" id="KW-0805">Transcription regulation</keyword>
<dbReference type="Gene3D" id="3.40.50.1360">
    <property type="match status" value="1"/>
</dbReference>
<dbReference type="InterPro" id="IPR037171">
    <property type="entry name" value="NagB/RpiA_transferase-like"/>
</dbReference>
<evidence type="ECO:0000256" key="3">
    <source>
        <dbReference type="ARBA" id="ARBA00023163"/>
    </source>
</evidence>
<dbReference type="PROSITE" id="PS51000">
    <property type="entry name" value="HTH_DEOR_2"/>
    <property type="match status" value="1"/>
</dbReference>
<evidence type="ECO:0000313" key="5">
    <source>
        <dbReference type="EMBL" id="MCM2436971.1"/>
    </source>
</evidence>
<keyword evidence="6" id="KW-1185">Reference proteome</keyword>
<evidence type="ECO:0000313" key="6">
    <source>
        <dbReference type="Proteomes" id="UP001057481"/>
    </source>
</evidence>
<keyword evidence="2" id="KW-0238">DNA-binding</keyword>
<dbReference type="EMBL" id="JAGMVS010000043">
    <property type="protein sequence ID" value="MCM2436971.1"/>
    <property type="molecule type" value="Genomic_DNA"/>
</dbReference>
<comment type="caution">
    <text evidence="5">The sequence shown here is derived from an EMBL/GenBank/DDBJ whole genome shotgun (WGS) entry which is preliminary data.</text>
</comment>
<dbReference type="Pfam" id="PF00455">
    <property type="entry name" value="DeoRC"/>
    <property type="match status" value="1"/>
</dbReference>
<dbReference type="RefSeq" id="WP_205144139.1">
    <property type="nucleotide sequence ID" value="NZ_JAFBDN010000021.1"/>
</dbReference>
<dbReference type="Pfam" id="PF08220">
    <property type="entry name" value="HTH_DeoR"/>
    <property type="match status" value="1"/>
</dbReference>
<dbReference type="PROSITE" id="PS00894">
    <property type="entry name" value="HTH_DEOR_1"/>
    <property type="match status" value="1"/>
</dbReference>
<feature type="domain" description="HTH deoR-type" evidence="4">
    <location>
        <begin position="8"/>
        <end position="63"/>
    </location>
</feature>
<evidence type="ECO:0000259" key="4">
    <source>
        <dbReference type="PROSITE" id="PS51000"/>
    </source>
</evidence>
<sequence length="254" mass="28275">MRSSQLEIKERRDQIYNLITENKYICVKELCLALNVSPATIRRDLQYLKNQGLVSYSYGHLEATNFDPTDISVTTKLLNHREKIAQLASRLIANNQTIVANSSSLAWQTINHLATKKLDIISNNVDILTCAYHQKTNIILTGGEVSFSRKALTGTSTINFLADLSADLCIIGSYGVTNEGLTSPFLNEAIINRKMIDITTGPVICVADYRKIGVESNFKICDMTKIDYLVTDIFADPILLKKIENIGVNVVISQ</sequence>
<keyword evidence="3" id="KW-0804">Transcription</keyword>
<dbReference type="SUPFAM" id="SSF46785">
    <property type="entry name" value="Winged helix' DNA-binding domain"/>
    <property type="match status" value="1"/>
</dbReference>
<dbReference type="InterPro" id="IPR018356">
    <property type="entry name" value="Tscrpt_reg_HTH_DeoR_CS"/>
</dbReference>
<dbReference type="SUPFAM" id="SSF100950">
    <property type="entry name" value="NagB/RpiA/CoA transferase-like"/>
    <property type="match status" value="1"/>
</dbReference>
<dbReference type="Gene3D" id="1.10.10.10">
    <property type="entry name" value="Winged helix-like DNA-binding domain superfamily/Winged helix DNA-binding domain"/>
    <property type="match status" value="1"/>
</dbReference>
<gene>
    <name evidence="5" type="ORF">KAK10_03370</name>
</gene>